<accession>I2C7S9</accession>
<dbReference type="NCBIfam" id="TIGR02136">
    <property type="entry name" value="ptsS_2"/>
    <property type="match status" value="1"/>
</dbReference>
<reference evidence="15 16" key="1">
    <citation type="journal article" date="2012" name="J. Biotechnol.">
        <title>Genome sequence of the plant growth promoting strain Bacillus amyloliquefaciens subsp. plantarum B9601-Y2 and expression of mersacidin and other secondary metabolites.</title>
        <authorList>
            <person name="He P."/>
            <person name="Hao K."/>
            <person name="Blom J."/>
            <person name="Ruckert C."/>
            <person name="Vater J."/>
            <person name="Mao Z."/>
            <person name="Wu Y."/>
            <person name="Hou M."/>
            <person name="He P."/>
            <person name="He Y."/>
            <person name="Borriss R."/>
        </authorList>
    </citation>
    <scope>NUCLEOTIDE SEQUENCE [LARGE SCALE GENOMIC DNA]</scope>
    <source>
        <strain evidence="15">Y2</strain>
    </source>
</reference>
<evidence type="ECO:0000256" key="11">
    <source>
        <dbReference type="ARBA" id="ARBA00023288"/>
    </source>
</evidence>
<feature type="region of interest" description="Disordered" evidence="13">
    <location>
        <begin position="73"/>
        <end position="93"/>
    </location>
</feature>
<dbReference type="GO" id="GO:0042301">
    <property type="term" value="F:phosphate ion binding"/>
    <property type="evidence" value="ECO:0007669"/>
    <property type="project" value="UniProtKB-UniRule"/>
</dbReference>
<evidence type="ECO:0000256" key="5">
    <source>
        <dbReference type="ARBA" id="ARBA00022448"/>
    </source>
</evidence>
<comment type="similarity">
    <text evidence="3 12">Belongs to the PstS family.</text>
</comment>
<dbReference type="InterPro" id="IPR024370">
    <property type="entry name" value="PBP_domain"/>
</dbReference>
<dbReference type="PANTHER" id="PTHR30570">
    <property type="entry name" value="PERIPLASMIC PHOSPHATE BINDING COMPONENT OF PHOSPHATE ABC TRANSPORTER"/>
    <property type="match status" value="1"/>
</dbReference>
<dbReference type="KEGG" id="bqy:MUS_2795"/>
<evidence type="ECO:0000259" key="14">
    <source>
        <dbReference type="Pfam" id="PF12849"/>
    </source>
</evidence>
<keyword evidence="11 12" id="KW-0449">Lipoprotein</keyword>
<dbReference type="PANTHER" id="PTHR30570:SF4">
    <property type="entry name" value="PHOSPHATE-BINDING PROTEIN PSTS 1"/>
    <property type="match status" value="1"/>
</dbReference>
<dbReference type="GO" id="GO:0006817">
    <property type="term" value="P:phosphate ion transport"/>
    <property type="evidence" value="ECO:0007669"/>
    <property type="project" value="UniProtKB-UniRule"/>
</dbReference>
<name>I2C7S9_BACAY</name>
<dbReference type="EMBL" id="CP003332">
    <property type="protein sequence ID" value="AFJ62703.1"/>
    <property type="molecule type" value="Genomic_DNA"/>
</dbReference>
<evidence type="ECO:0000313" key="16">
    <source>
        <dbReference type="Proteomes" id="UP000002878"/>
    </source>
</evidence>
<protein>
    <recommendedName>
        <fullName evidence="12">Phosphate-binding protein</fullName>
    </recommendedName>
</protein>
<evidence type="ECO:0000256" key="10">
    <source>
        <dbReference type="ARBA" id="ARBA00023139"/>
    </source>
</evidence>
<evidence type="ECO:0000256" key="3">
    <source>
        <dbReference type="ARBA" id="ARBA00008725"/>
    </source>
</evidence>
<dbReference type="CDD" id="cd13653">
    <property type="entry name" value="PBP2_phosphate_like_1"/>
    <property type="match status" value="1"/>
</dbReference>
<evidence type="ECO:0000256" key="8">
    <source>
        <dbReference type="ARBA" id="ARBA00022729"/>
    </source>
</evidence>
<keyword evidence="7 12" id="KW-0592">Phosphate transport</keyword>
<organism evidence="15 16">
    <name type="scientific">Bacillus amyloliquefaciens (strain Y2)</name>
    <name type="common">Bacillus amyloliquefaciens subsp. plantarum (strain B9601-Y2)</name>
    <dbReference type="NCBI Taxonomy" id="1155777"/>
    <lineage>
        <taxon>Bacteria</taxon>
        <taxon>Bacillati</taxon>
        <taxon>Bacillota</taxon>
        <taxon>Bacilli</taxon>
        <taxon>Bacillales</taxon>
        <taxon>Bacillaceae</taxon>
        <taxon>Bacillus</taxon>
        <taxon>Bacillus amyloliquefaciens group</taxon>
    </lineage>
</organism>
<proteinExistence type="inferred from homology"/>
<evidence type="ECO:0000256" key="13">
    <source>
        <dbReference type="SAM" id="MobiDB-lite"/>
    </source>
</evidence>
<keyword evidence="10 12" id="KW-0564">Palmitate</keyword>
<evidence type="ECO:0000313" key="15">
    <source>
        <dbReference type="EMBL" id="AFJ62703.1"/>
    </source>
</evidence>
<dbReference type="Pfam" id="PF12849">
    <property type="entry name" value="PBP_like_2"/>
    <property type="match status" value="1"/>
</dbReference>
<evidence type="ECO:0000256" key="12">
    <source>
        <dbReference type="RuleBase" id="RU367119"/>
    </source>
</evidence>
<dbReference type="Proteomes" id="UP000002878">
    <property type="component" value="Chromosome"/>
</dbReference>
<keyword evidence="8" id="KW-0732">Signal</keyword>
<dbReference type="AlphaFoldDB" id="I2C7S9"/>
<comment type="subcellular location">
    <subcellularLocation>
        <location evidence="2 12">Cell membrane</location>
        <topology evidence="2 12">Lipid-anchor</topology>
    </subcellularLocation>
</comment>
<keyword evidence="5 12" id="KW-0813">Transport</keyword>
<dbReference type="HOGENOM" id="CLU_026228_5_0_9"/>
<keyword evidence="6 12" id="KW-1003">Cell membrane</keyword>
<feature type="domain" description="PBP" evidence="14">
    <location>
        <begin position="82"/>
        <end position="317"/>
    </location>
</feature>
<dbReference type="PATRIC" id="fig|1126211.3.peg.2653"/>
<dbReference type="Gene3D" id="3.40.190.10">
    <property type="entry name" value="Periplasmic binding protein-like II"/>
    <property type="match status" value="2"/>
</dbReference>
<evidence type="ECO:0000256" key="7">
    <source>
        <dbReference type="ARBA" id="ARBA00022592"/>
    </source>
</evidence>
<evidence type="ECO:0000256" key="6">
    <source>
        <dbReference type="ARBA" id="ARBA00022475"/>
    </source>
</evidence>
<dbReference type="GO" id="GO:0005886">
    <property type="term" value="C:plasma membrane"/>
    <property type="evidence" value="ECO:0007669"/>
    <property type="project" value="UniProtKB-SubCell"/>
</dbReference>
<evidence type="ECO:0000256" key="2">
    <source>
        <dbReference type="ARBA" id="ARBA00004193"/>
    </source>
</evidence>
<evidence type="ECO:0000256" key="4">
    <source>
        <dbReference type="ARBA" id="ARBA00011529"/>
    </source>
</evidence>
<sequence length="345" mass="37155">MSVFFIQKNIRIYKTLTLDLYAFYKNPLLYTCRTNYTLNAGGIQEMKKNKWMLMLLMAAVMIVAAACGNAKESGKTDSQSASEDKKASGSLTISGSSAMQPLVLAAAEKFMEKHPDADVQVQAGGSGTGLSQVSEGAVQIGNSDVFAEEKEGIDAKALKDHRVAVVAMAAAVNPGAGVKDITKKQLTDVFTGKIKNWKELGGKDQKITLVNRPDSSGTRATFVKYALDGADPAEGITEDSSNTVKKIIAETPGAIGYLAFSYINDDKVTPLSIGGIKPEEKNVVTGEYPIWAYEHSYTKGEASGLTKTFLDYMNSDEVQKSIVKDQGYIPISDMKVTRDANGKQS</sequence>
<dbReference type="SUPFAM" id="SSF53850">
    <property type="entry name" value="Periplasmic binding protein-like II"/>
    <property type="match status" value="1"/>
</dbReference>
<keyword evidence="9" id="KW-0472">Membrane</keyword>
<evidence type="ECO:0000256" key="1">
    <source>
        <dbReference type="ARBA" id="ARBA00002841"/>
    </source>
</evidence>
<dbReference type="InterPro" id="IPR011862">
    <property type="entry name" value="Phos-bd"/>
</dbReference>
<gene>
    <name evidence="15" type="primary">pstS</name>
    <name evidence="15" type="ORF">MUS_2795</name>
</gene>
<comment type="function">
    <text evidence="12">Involved in the system for phosphate transport across the cytoplasmic membrane.</text>
</comment>
<evidence type="ECO:0000256" key="9">
    <source>
        <dbReference type="ARBA" id="ARBA00023136"/>
    </source>
</evidence>
<comment type="function">
    <text evidence="1">Part of the ABC transporter complex PstSACB involved in phosphate import.</text>
</comment>
<dbReference type="InterPro" id="IPR050811">
    <property type="entry name" value="Phosphate_ABC_transporter"/>
</dbReference>
<comment type="subunit">
    <text evidence="4 12">The complex is composed of two ATP-binding proteins (PstB), two transmembrane proteins (PstC and PstA) and a solute-binding protein (PstS).</text>
</comment>